<reference evidence="2" key="1">
    <citation type="submission" date="2016-08" db="EMBL/GenBank/DDBJ databases">
        <title>Complete Genome Seqeunce of Paenibacillus sp. BIHB 4019 from tea rhizoplane.</title>
        <authorList>
            <person name="Thakur R."/>
            <person name="Swarnkar M.K."/>
            <person name="Gulati A."/>
        </authorList>
    </citation>
    <scope>NUCLEOTIDE SEQUENCE [LARGE SCALE GENOMIC DNA]</scope>
    <source>
        <strain evidence="2">BIHB4019</strain>
    </source>
</reference>
<dbReference type="EMBL" id="CP016808">
    <property type="protein sequence ID" value="ANY68641.1"/>
    <property type="molecule type" value="Genomic_DNA"/>
</dbReference>
<evidence type="ECO:0000256" key="1">
    <source>
        <dbReference type="SAM" id="Phobius"/>
    </source>
</evidence>
<name>A0A1B2DLR5_9BACL</name>
<dbReference type="AlphaFoldDB" id="A0A1B2DLR5"/>
<sequence length="76" mass="8496">MITSKIKRTRIVPVFVQQLLAPAIGPQPTLAPATGYPTINNLLNGFVSVKLLFTWLMYAGGVWKNWTFVPSHLHFS</sequence>
<organism evidence="2">
    <name type="scientific">Paenibacillus sp. BIHB 4019</name>
    <dbReference type="NCBI Taxonomy" id="1870819"/>
    <lineage>
        <taxon>Bacteria</taxon>
        <taxon>Bacillati</taxon>
        <taxon>Bacillota</taxon>
        <taxon>Bacilli</taxon>
        <taxon>Bacillales</taxon>
        <taxon>Paenibacillaceae</taxon>
        <taxon>Paenibacillus</taxon>
    </lineage>
</organism>
<protein>
    <submittedName>
        <fullName evidence="2">Uncharacterized protein</fullName>
    </submittedName>
</protein>
<keyword evidence="1" id="KW-0812">Transmembrane</keyword>
<gene>
    <name evidence="2" type="ORF">BBD42_20825</name>
</gene>
<proteinExistence type="predicted"/>
<keyword evidence="1" id="KW-0472">Membrane</keyword>
<accession>A0A1B2DLR5</accession>
<evidence type="ECO:0000313" key="2">
    <source>
        <dbReference type="EMBL" id="ANY68641.1"/>
    </source>
</evidence>
<keyword evidence="1" id="KW-1133">Transmembrane helix</keyword>
<feature type="transmembrane region" description="Helical" evidence="1">
    <location>
        <begin position="43"/>
        <end position="63"/>
    </location>
</feature>